<dbReference type="Pfam" id="PF23467">
    <property type="entry name" value="WWE_5"/>
    <property type="match status" value="1"/>
</dbReference>
<proteinExistence type="predicted"/>
<evidence type="ECO:0000256" key="3">
    <source>
        <dbReference type="ARBA" id="ARBA00023016"/>
    </source>
</evidence>
<dbReference type="Pfam" id="PF12174">
    <property type="entry name" value="RST"/>
    <property type="match status" value="1"/>
</dbReference>
<name>A0ABQ7ZRS2_BRANA</name>
<evidence type="ECO:0000259" key="5">
    <source>
        <dbReference type="PROSITE" id="PS50918"/>
    </source>
</evidence>
<comment type="caution">
    <text evidence="8">The sequence shown here is derived from an EMBL/GenBank/DDBJ whole genome shotgun (WGS) entry which is preliminary data.</text>
</comment>
<dbReference type="EMBL" id="JAGKQM010000014">
    <property type="protein sequence ID" value="KAH0882932.1"/>
    <property type="molecule type" value="Genomic_DNA"/>
</dbReference>
<dbReference type="PROSITE" id="PS51879">
    <property type="entry name" value="RST"/>
    <property type="match status" value="1"/>
</dbReference>
<dbReference type="InterPro" id="IPR022003">
    <property type="entry name" value="RST"/>
</dbReference>
<accession>A0ABQ7ZRS2</accession>
<evidence type="ECO:0000259" key="6">
    <source>
        <dbReference type="PROSITE" id="PS51059"/>
    </source>
</evidence>
<organism evidence="8 9">
    <name type="scientific">Brassica napus</name>
    <name type="common">Rape</name>
    <dbReference type="NCBI Taxonomy" id="3708"/>
    <lineage>
        <taxon>Eukaryota</taxon>
        <taxon>Viridiplantae</taxon>
        <taxon>Streptophyta</taxon>
        <taxon>Embryophyta</taxon>
        <taxon>Tracheophyta</taxon>
        <taxon>Spermatophyta</taxon>
        <taxon>Magnoliopsida</taxon>
        <taxon>eudicotyledons</taxon>
        <taxon>Gunneridae</taxon>
        <taxon>Pentapetalae</taxon>
        <taxon>rosids</taxon>
        <taxon>malvids</taxon>
        <taxon>Brassicales</taxon>
        <taxon>Brassicaceae</taxon>
        <taxon>Brassiceae</taxon>
        <taxon>Brassica</taxon>
    </lineage>
</organism>
<feature type="domain" description="PARP catalytic" evidence="6">
    <location>
        <begin position="193"/>
        <end position="404"/>
    </location>
</feature>
<keyword evidence="9" id="KW-1185">Reference proteome</keyword>
<sequence>APKMKTSQPDMESNIVKVLDSSFKDGPGKKRKHPDYCESGRSFAKLQCVLSPTEKLNSGNKVNASENLSGKSLVRYYSYFKKTGVPKRVMIYENGEWTDLPDHVIWAIRNDLEAKRAAIEVNWSGRCFVLDFLHMHRLDLETGVRTHLAWIDIAGKCFFPQVYERDREEDQCEIKLHLEVDVNGVVQPSLNESSEDSCSLGTNILSSVKPDEEEEVNIDAVKEKFVLGMATLGHVELLDAYRFSGDTAKDRQSLFNKQADITKLRRGDANIRYAWVPVKKKLLSSVMKHGLGVCGEFIKKSKYGVGVHLTAANCPYFSATHCDIDENGVRHMVLCRVIMGNMEPLGGGRGQFFAGGEEYDNGVDNVSSPKHYLVWNMNVNTHLASSCCLSPMLKVISPFTLKKGDLLSENSRLTLKGTKGSVSNGTGRVTNGNKSAGSALMPYPLLFNAMSSRVTQEEMDLITADYQQLREKKISREEFSRKLRVVVGDDDLLRTTITSLQSLPSMKMKPCHLSQAPGMRRVPTLELHNHDCV</sequence>
<dbReference type="SUPFAM" id="SSF56399">
    <property type="entry name" value="ADP-ribosylation"/>
    <property type="match status" value="1"/>
</dbReference>
<dbReference type="InterPro" id="IPR004170">
    <property type="entry name" value="WWE_dom"/>
</dbReference>
<dbReference type="InterPro" id="IPR044964">
    <property type="entry name" value="RCD1/SRO1-5"/>
</dbReference>
<protein>
    <recommendedName>
        <fullName evidence="10">Poly [ADP-ribose] polymerase</fullName>
    </recommendedName>
</protein>
<evidence type="ECO:0008006" key="10">
    <source>
        <dbReference type="Google" id="ProtNLM"/>
    </source>
</evidence>
<evidence type="ECO:0000259" key="7">
    <source>
        <dbReference type="PROSITE" id="PS51879"/>
    </source>
</evidence>
<dbReference type="Gene3D" id="3.90.228.10">
    <property type="match status" value="1"/>
</dbReference>
<gene>
    <name evidence="8" type="ORF">HID58_059028</name>
</gene>
<dbReference type="PROSITE" id="PS50918">
    <property type="entry name" value="WWE"/>
    <property type="match status" value="1"/>
</dbReference>
<keyword evidence="2" id="KW-0217">Developmental protein</keyword>
<dbReference type="PROSITE" id="PS51059">
    <property type="entry name" value="PARP_CATALYTIC"/>
    <property type="match status" value="1"/>
</dbReference>
<reference evidence="8 9" key="1">
    <citation type="submission" date="2021-05" db="EMBL/GenBank/DDBJ databases">
        <title>Genome Assembly of Synthetic Allotetraploid Brassica napus Reveals Homoeologous Exchanges between Subgenomes.</title>
        <authorList>
            <person name="Davis J.T."/>
        </authorList>
    </citation>
    <scope>NUCLEOTIDE SEQUENCE [LARGE SCALE GENOMIC DNA]</scope>
    <source>
        <strain evidence="9">cv. Da-Ae</strain>
        <tissue evidence="8">Seedling</tissue>
    </source>
</reference>
<keyword evidence="3" id="KW-0346">Stress response</keyword>
<evidence type="ECO:0000256" key="2">
    <source>
        <dbReference type="ARBA" id="ARBA00022473"/>
    </source>
</evidence>
<evidence type="ECO:0000313" key="8">
    <source>
        <dbReference type="EMBL" id="KAH0882932.1"/>
    </source>
</evidence>
<feature type="domain" description="WWE" evidence="5">
    <location>
        <begin position="61"/>
        <end position="150"/>
    </location>
</feature>
<feature type="domain" description="RST" evidence="7">
    <location>
        <begin position="434"/>
        <end position="506"/>
    </location>
</feature>
<evidence type="ECO:0000256" key="1">
    <source>
        <dbReference type="ARBA" id="ARBA00004123"/>
    </source>
</evidence>
<dbReference type="PANTHER" id="PTHR32263:SF40">
    <property type="entry name" value="POLY [ADP-RIBOSE] POLYMERASE"/>
    <property type="match status" value="1"/>
</dbReference>
<dbReference type="Proteomes" id="UP000824890">
    <property type="component" value="Unassembled WGS sequence"/>
</dbReference>
<comment type="subcellular location">
    <subcellularLocation>
        <location evidence="1">Nucleus</location>
    </subcellularLocation>
</comment>
<feature type="non-terminal residue" evidence="8">
    <location>
        <position position="1"/>
    </location>
</feature>
<keyword evidence="4" id="KW-0539">Nucleus</keyword>
<evidence type="ECO:0000256" key="4">
    <source>
        <dbReference type="ARBA" id="ARBA00023242"/>
    </source>
</evidence>
<evidence type="ECO:0000313" key="9">
    <source>
        <dbReference type="Proteomes" id="UP000824890"/>
    </source>
</evidence>
<dbReference type="PANTHER" id="PTHR32263">
    <property type="entry name" value="INACTIVE POLY [ADP-RIBOSE] POLYMERASE SRO4-RELATED"/>
    <property type="match status" value="1"/>
</dbReference>
<dbReference type="InterPro" id="IPR012317">
    <property type="entry name" value="Poly(ADP-ribose)pol_cat_dom"/>
</dbReference>
<dbReference type="InterPro" id="IPR057823">
    <property type="entry name" value="WWE_RCD1"/>
</dbReference>